<dbReference type="GO" id="GO:0005737">
    <property type="term" value="C:cytoplasm"/>
    <property type="evidence" value="ECO:0007669"/>
    <property type="project" value="UniProtKB-SubCell"/>
</dbReference>
<evidence type="ECO:0000259" key="11">
    <source>
        <dbReference type="Pfam" id="PF20979"/>
    </source>
</evidence>
<evidence type="ECO:0000256" key="3">
    <source>
        <dbReference type="ARBA" id="ARBA00012286"/>
    </source>
</evidence>
<dbReference type="PROSITE" id="PS00564">
    <property type="entry name" value="ARGININOSUCCIN_SYN_1"/>
    <property type="match status" value="1"/>
</dbReference>
<dbReference type="PANTHER" id="PTHR11587">
    <property type="entry name" value="ARGININOSUCCINATE SYNTHASE"/>
    <property type="match status" value="1"/>
</dbReference>
<dbReference type="HAMAP" id="MF_00005">
    <property type="entry name" value="Arg_succ_synth_type1"/>
    <property type="match status" value="1"/>
</dbReference>
<evidence type="ECO:0000256" key="9">
    <source>
        <dbReference type="HAMAP-Rule" id="MF_00005"/>
    </source>
</evidence>
<dbReference type="GO" id="GO:0004055">
    <property type="term" value="F:argininosuccinate synthase activity"/>
    <property type="evidence" value="ECO:0007669"/>
    <property type="project" value="UniProtKB-UniRule"/>
</dbReference>
<keyword evidence="6 9" id="KW-0028">Amino-acid biosynthesis</keyword>
<feature type="binding site" evidence="9">
    <location>
        <position position="176"/>
    </location>
    <ligand>
        <name>L-citrulline</name>
        <dbReference type="ChEBI" id="CHEBI:57743"/>
    </ligand>
</feature>
<comment type="subunit">
    <text evidence="2 9">Homotetramer.</text>
</comment>
<dbReference type="Pfam" id="PF20979">
    <property type="entry name" value="Arginosuc_syn_C"/>
    <property type="match status" value="1"/>
</dbReference>
<evidence type="ECO:0000256" key="8">
    <source>
        <dbReference type="ARBA" id="ARBA00022840"/>
    </source>
</evidence>
<comment type="subcellular location">
    <subcellularLocation>
        <location evidence="9">Cytoplasm</location>
    </subcellularLocation>
</comment>
<feature type="domain" description="Arginosuccinate synthase-like N-terminal" evidence="10">
    <location>
        <begin position="5"/>
        <end position="166"/>
    </location>
</feature>
<keyword evidence="9" id="KW-0963">Cytoplasm</keyword>
<dbReference type="InterPro" id="IPR018223">
    <property type="entry name" value="Arginosuc_synth_CS"/>
</dbReference>
<feature type="binding site" evidence="9">
    <location>
        <position position="261"/>
    </location>
    <ligand>
        <name>L-citrulline</name>
        <dbReference type="ChEBI" id="CHEBI:57743"/>
    </ligand>
</feature>
<dbReference type="OrthoDB" id="9801641at2"/>
<dbReference type="InterPro" id="IPR023434">
    <property type="entry name" value="Arginosuc_synth_type_1_subfam"/>
</dbReference>
<dbReference type="Pfam" id="PF00764">
    <property type="entry name" value="Arginosuc_synth"/>
    <property type="match status" value="1"/>
</dbReference>
<comment type="catalytic activity">
    <reaction evidence="9">
        <text>L-citrulline + L-aspartate + ATP = 2-(N(omega)-L-arginino)succinate + AMP + diphosphate + H(+)</text>
        <dbReference type="Rhea" id="RHEA:10932"/>
        <dbReference type="ChEBI" id="CHEBI:15378"/>
        <dbReference type="ChEBI" id="CHEBI:29991"/>
        <dbReference type="ChEBI" id="CHEBI:30616"/>
        <dbReference type="ChEBI" id="CHEBI:33019"/>
        <dbReference type="ChEBI" id="CHEBI:57472"/>
        <dbReference type="ChEBI" id="CHEBI:57743"/>
        <dbReference type="ChEBI" id="CHEBI:456215"/>
        <dbReference type="EC" id="6.3.4.5"/>
    </reaction>
</comment>
<feature type="binding site" evidence="9">
    <location>
        <position position="119"/>
    </location>
    <ligand>
        <name>L-aspartate</name>
        <dbReference type="ChEBI" id="CHEBI:29991"/>
    </ligand>
</feature>
<dbReference type="Gene3D" id="3.40.50.620">
    <property type="entry name" value="HUPs"/>
    <property type="match status" value="1"/>
</dbReference>
<evidence type="ECO:0000256" key="6">
    <source>
        <dbReference type="ARBA" id="ARBA00022605"/>
    </source>
</evidence>
<dbReference type="Gene3D" id="1.20.5.470">
    <property type="entry name" value="Single helix bin"/>
    <property type="match status" value="1"/>
</dbReference>
<keyword evidence="8 9" id="KW-0067">ATP-binding</keyword>
<dbReference type="InterPro" id="IPR001518">
    <property type="entry name" value="Arginosuc_synth"/>
</dbReference>
<dbReference type="InterPro" id="IPR048267">
    <property type="entry name" value="Arginosuc_syn_N"/>
</dbReference>
<sequence>MKKEKIAIAYSGGLDTSVMIKWLKDKYDADIVAVTGNLGQQKEIENLEEKAIATGASSFSFLDLQKPFVEEYIWPALKAGALYEDVYPLATALGRPLLAKALVDVALSENCTMLAHGCTGKGNDQVRFEVTFASLAPHLKVLAPLREWEFTSREAEIAYAEEHNIPVSATKKSPYSIDENIWGISIECGVLEDPMVAPPEDAYQITTSPEKAPDKAAVIDIEFEQGVPVALDGKKMEGLDLILELNKIGAAHGIGRLDMVENRVVGIKSREIYEAPAATILHFAHRELERLTQEKSVFQYKKNIGQDYANLIYNGTWFSPMREALDGFVEATQKNVTGLVRVKLFKGSVTLLGRTSPWSLYNEELATYTEADTFNHKAAEGFIHLYGLSLKTYSEVQAKNRS</sequence>
<feature type="binding site" evidence="9">
    <location>
        <position position="123"/>
    </location>
    <ligand>
        <name>L-citrulline</name>
        <dbReference type="ChEBI" id="CHEBI:57743"/>
    </ligand>
</feature>
<evidence type="ECO:0000256" key="5">
    <source>
        <dbReference type="ARBA" id="ARBA00022598"/>
    </source>
</evidence>
<keyword evidence="7 9" id="KW-0547">Nucleotide-binding</keyword>
<comment type="caution">
    <text evidence="9">Lacks conserved residue(s) required for the propagation of feature annotation.</text>
</comment>
<dbReference type="PROSITE" id="PS00565">
    <property type="entry name" value="ARGININOSUCCIN_SYN_2"/>
    <property type="match status" value="1"/>
</dbReference>
<evidence type="ECO:0000256" key="2">
    <source>
        <dbReference type="ARBA" id="ARBA00011881"/>
    </source>
</evidence>
<evidence type="ECO:0000259" key="10">
    <source>
        <dbReference type="Pfam" id="PF00764"/>
    </source>
</evidence>
<dbReference type="GO" id="GO:0000053">
    <property type="term" value="P:argininosuccinate metabolic process"/>
    <property type="evidence" value="ECO:0007669"/>
    <property type="project" value="TreeGrafter"/>
</dbReference>
<evidence type="ECO:0000256" key="1">
    <source>
        <dbReference type="ARBA" id="ARBA00004967"/>
    </source>
</evidence>
<dbReference type="InterPro" id="IPR048268">
    <property type="entry name" value="Arginosuc_syn_C"/>
</dbReference>
<dbReference type="NCBIfam" id="TIGR00032">
    <property type="entry name" value="argG"/>
    <property type="match status" value="1"/>
</dbReference>
<dbReference type="Proteomes" id="UP000246278">
    <property type="component" value="Unassembled WGS sequence"/>
</dbReference>
<dbReference type="InterPro" id="IPR024074">
    <property type="entry name" value="AS_cat/multimer_dom_body"/>
</dbReference>
<organism evidence="12 13">
    <name type="scientific">Prosthecochloris marina</name>
    <dbReference type="NCBI Taxonomy" id="2017681"/>
    <lineage>
        <taxon>Bacteria</taxon>
        <taxon>Pseudomonadati</taxon>
        <taxon>Chlorobiota</taxon>
        <taxon>Chlorobiia</taxon>
        <taxon>Chlorobiales</taxon>
        <taxon>Chlorobiaceae</taxon>
        <taxon>Prosthecochloris</taxon>
    </lineage>
</organism>
<evidence type="ECO:0000313" key="13">
    <source>
        <dbReference type="Proteomes" id="UP000246278"/>
    </source>
</evidence>
<dbReference type="UniPathway" id="UPA00068">
    <property type="reaction ID" value="UER00113"/>
</dbReference>
<protein>
    <recommendedName>
        <fullName evidence="3 9">Argininosuccinate synthase</fullName>
        <ecNumber evidence="3 9">6.3.4.5</ecNumber>
    </recommendedName>
    <alternativeName>
        <fullName evidence="9">Citrulline--aspartate ligase</fullName>
    </alternativeName>
</protein>
<dbReference type="FunFam" id="3.90.1260.10:FF:000007">
    <property type="entry name" value="Argininosuccinate synthase"/>
    <property type="match status" value="1"/>
</dbReference>
<gene>
    <name evidence="9" type="primary">argG</name>
    <name evidence="12" type="ORF">CR164_00475</name>
</gene>
<feature type="binding site" evidence="9">
    <location>
        <position position="185"/>
    </location>
    <ligand>
        <name>L-citrulline</name>
        <dbReference type="ChEBI" id="CHEBI:57743"/>
    </ligand>
</feature>
<feature type="binding site" evidence="9">
    <location>
        <position position="123"/>
    </location>
    <ligand>
        <name>L-aspartate</name>
        <dbReference type="ChEBI" id="CHEBI:29991"/>
    </ligand>
</feature>
<dbReference type="InterPro" id="IPR014729">
    <property type="entry name" value="Rossmann-like_a/b/a_fold"/>
</dbReference>
<dbReference type="GO" id="GO:0005524">
    <property type="term" value="F:ATP binding"/>
    <property type="evidence" value="ECO:0007669"/>
    <property type="project" value="UniProtKB-UniRule"/>
</dbReference>
<proteinExistence type="inferred from homology"/>
<feature type="binding site" evidence="9">
    <location>
        <begin position="9"/>
        <end position="17"/>
    </location>
    <ligand>
        <name>ATP</name>
        <dbReference type="ChEBI" id="CHEBI:30616"/>
    </ligand>
</feature>
<name>A0A317T8N4_9CHLB</name>
<dbReference type="CDD" id="cd01999">
    <property type="entry name" value="ASS"/>
    <property type="match status" value="1"/>
</dbReference>
<keyword evidence="4 9" id="KW-0055">Arginine biosynthesis</keyword>
<dbReference type="NCBIfam" id="NF001770">
    <property type="entry name" value="PRK00509.1"/>
    <property type="match status" value="1"/>
</dbReference>
<dbReference type="Gene3D" id="3.90.1260.10">
    <property type="entry name" value="Argininosuccinate synthetase, chain A, domain 2"/>
    <property type="match status" value="1"/>
</dbReference>
<comment type="pathway">
    <text evidence="1 9">Amino-acid biosynthesis; L-arginine biosynthesis; L-arginine from L-ornithine and carbamoyl phosphate: step 2/3.</text>
</comment>
<keyword evidence="5 9" id="KW-0436">Ligase</keyword>
<dbReference type="GO" id="GO:0006526">
    <property type="term" value="P:L-arginine biosynthetic process"/>
    <property type="evidence" value="ECO:0007669"/>
    <property type="project" value="UniProtKB-UniRule"/>
</dbReference>
<evidence type="ECO:0000256" key="7">
    <source>
        <dbReference type="ARBA" id="ARBA00022741"/>
    </source>
</evidence>
<dbReference type="SUPFAM" id="SSF52402">
    <property type="entry name" value="Adenine nucleotide alpha hydrolases-like"/>
    <property type="match status" value="1"/>
</dbReference>
<feature type="binding site" evidence="9">
    <location>
        <position position="117"/>
    </location>
    <ligand>
        <name>ATP</name>
        <dbReference type="ChEBI" id="CHEBI:30616"/>
    </ligand>
</feature>
<dbReference type="SUPFAM" id="SSF69864">
    <property type="entry name" value="Argininosuccinate synthetase, C-terminal domain"/>
    <property type="match status" value="1"/>
</dbReference>
<evidence type="ECO:0000313" key="12">
    <source>
        <dbReference type="EMBL" id="PWW83073.1"/>
    </source>
</evidence>
<dbReference type="RefSeq" id="WP_110021957.1">
    <property type="nucleotide sequence ID" value="NZ_PDNZ01000001.1"/>
</dbReference>
<dbReference type="FunFam" id="3.40.50.620:FF:000019">
    <property type="entry name" value="Argininosuccinate synthase"/>
    <property type="match status" value="1"/>
</dbReference>
<reference evidence="13" key="1">
    <citation type="submission" date="2017-10" db="EMBL/GenBank/DDBJ databases">
        <authorList>
            <person name="Gaisin V.A."/>
            <person name="Rysina M.S."/>
            <person name="Grouzdev D.S."/>
        </authorList>
    </citation>
    <scope>NUCLEOTIDE SEQUENCE [LARGE SCALE GENOMIC DNA]</scope>
    <source>
        <strain evidence="13">V1</strain>
    </source>
</reference>
<keyword evidence="13" id="KW-1185">Reference proteome</keyword>
<comment type="caution">
    <text evidence="12">The sequence shown here is derived from an EMBL/GenBank/DDBJ whole genome shotgun (WGS) entry which is preliminary data.</text>
</comment>
<dbReference type="EMBL" id="PDNZ01000001">
    <property type="protein sequence ID" value="PWW83073.1"/>
    <property type="molecule type" value="Genomic_DNA"/>
</dbReference>
<accession>A0A317T8N4</accession>
<feature type="domain" description="Arginosuccinate synthase C-terminal" evidence="11">
    <location>
        <begin position="175"/>
        <end position="393"/>
    </location>
</feature>
<feature type="binding site" evidence="9">
    <location>
        <position position="124"/>
    </location>
    <ligand>
        <name>L-aspartate</name>
        <dbReference type="ChEBI" id="CHEBI:29991"/>
    </ligand>
</feature>
<comment type="similarity">
    <text evidence="9">Belongs to the argininosuccinate synthase family. Type 1 subfamily.</text>
</comment>
<dbReference type="EC" id="6.3.4.5" evidence="3 9"/>
<feature type="binding site" evidence="9">
    <location>
        <position position="87"/>
    </location>
    <ligand>
        <name>L-citrulline</name>
        <dbReference type="ChEBI" id="CHEBI:57743"/>
    </ligand>
</feature>
<dbReference type="GO" id="GO:0000050">
    <property type="term" value="P:urea cycle"/>
    <property type="evidence" value="ECO:0007669"/>
    <property type="project" value="TreeGrafter"/>
</dbReference>
<evidence type="ECO:0000256" key="4">
    <source>
        <dbReference type="ARBA" id="ARBA00022571"/>
    </source>
</evidence>
<feature type="binding site" evidence="9">
    <location>
        <position position="127"/>
    </location>
    <ligand>
        <name>L-citrulline</name>
        <dbReference type="ChEBI" id="CHEBI:57743"/>
    </ligand>
</feature>
<feature type="binding site" evidence="9">
    <location>
        <position position="273"/>
    </location>
    <ligand>
        <name>L-citrulline</name>
        <dbReference type="ChEBI" id="CHEBI:57743"/>
    </ligand>
</feature>
<dbReference type="PANTHER" id="PTHR11587:SF2">
    <property type="entry name" value="ARGININOSUCCINATE SYNTHASE"/>
    <property type="match status" value="1"/>
</dbReference>
<dbReference type="AlphaFoldDB" id="A0A317T8N4"/>